<accession>A0A8S1RJC0</accession>
<keyword evidence="11" id="KW-1185">Reference proteome</keyword>
<proteinExistence type="predicted"/>
<dbReference type="SMART" id="SM00220">
    <property type="entry name" value="S_TKc"/>
    <property type="match status" value="1"/>
</dbReference>
<dbReference type="EMBL" id="CAJJDN010000185">
    <property type="protein sequence ID" value="CAD8128298.1"/>
    <property type="molecule type" value="Genomic_DNA"/>
</dbReference>
<dbReference type="AlphaFoldDB" id="A0A8S1RJC0"/>
<feature type="domain" description="Protein kinase" evidence="9">
    <location>
        <begin position="28"/>
        <end position="223"/>
    </location>
</feature>
<name>A0A8S1RJC0_9CILI</name>
<reference evidence="10" key="1">
    <citation type="submission" date="2021-01" db="EMBL/GenBank/DDBJ databases">
        <authorList>
            <consortium name="Genoscope - CEA"/>
            <person name="William W."/>
        </authorList>
    </citation>
    <scope>NUCLEOTIDE SEQUENCE</scope>
</reference>
<keyword evidence="4" id="KW-0547">Nucleotide-binding</keyword>
<evidence type="ECO:0000313" key="11">
    <source>
        <dbReference type="Proteomes" id="UP000692954"/>
    </source>
</evidence>
<evidence type="ECO:0000256" key="8">
    <source>
        <dbReference type="ARBA" id="ARBA00048679"/>
    </source>
</evidence>
<keyword evidence="2" id="KW-0723">Serine/threonine-protein kinase</keyword>
<dbReference type="OrthoDB" id="5337378at2759"/>
<evidence type="ECO:0000256" key="6">
    <source>
        <dbReference type="ARBA" id="ARBA00022840"/>
    </source>
</evidence>
<comment type="catalytic activity">
    <reaction evidence="7">
        <text>L-threonyl-[protein] + ATP = O-phospho-L-threonyl-[protein] + ADP + H(+)</text>
        <dbReference type="Rhea" id="RHEA:46608"/>
        <dbReference type="Rhea" id="RHEA-COMP:11060"/>
        <dbReference type="Rhea" id="RHEA-COMP:11605"/>
        <dbReference type="ChEBI" id="CHEBI:15378"/>
        <dbReference type="ChEBI" id="CHEBI:30013"/>
        <dbReference type="ChEBI" id="CHEBI:30616"/>
        <dbReference type="ChEBI" id="CHEBI:61977"/>
        <dbReference type="ChEBI" id="CHEBI:456216"/>
        <dbReference type="EC" id="2.7.11.1"/>
    </reaction>
</comment>
<dbReference type="PANTHER" id="PTHR44899">
    <property type="entry name" value="CAMK FAMILY PROTEIN KINASE"/>
    <property type="match status" value="1"/>
</dbReference>
<dbReference type="GO" id="GO:0004674">
    <property type="term" value="F:protein serine/threonine kinase activity"/>
    <property type="evidence" value="ECO:0007669"/>
    <property type="project" value="UniProtKB-KW"/>
</dbReference>
<comment type="catalytic activity">
    <reaction evidence="8">
        <text>L-seryl-[protein] + ATP = O-phospho-L-seryl-[protein] + ADP + H(+)</text>
        <dbReference type="Rhea" id="RHEA:17989"/>
        <dbReference type="Rhea" id="RHEA-COMP:9863"/>
        <dbReference type="Rhea" id="RHEA-COMP:11604"/>
        <dbReference type="ChEBI" id="CHEBI:15378"/>
        <dbReference type="ChEBI" id="CHEBI:29999"/>
        <dbReference type="ChEBI" id="CHEBI:30616"/>
        <dbReference type="ChEBI" id="CHEBI:83421"/>
        <dbReference type="ChEBI" id="CHEBI:456216"/>
        <dbReference type="EC" id="2.7.11.1"/>
    </reaction>
</comment>
<comment type="caution">
    <text evidence="10">The sequence shown here is derived from an EMBL/GenBank/DDBJ whole genome shotgun (WGS) entry which is preliminary data.</text>
</comment>
<evidence type="ECO:0000256" key="3">
    <source>
        <dbReference type="ARBA" id="ARBA00022679"/>
    </source>
</evidence>
<dbReference type="Proteomes" id="UP000692954">
    <property type="component" value="Unassembled WGS sequence"/>
</dbReference>
<keyword evidence="6" id="KW-0067">ATP-binding</keyword>
<keyword evidence="5" id="KW-0418">Kinase</keyword>
<evidence type="ECO:0000259" key="9">
    <source>
        <dbReference type="SMART" id="SM00220"/>
    </source>
</evidence>
<dbReference type="InterPro" id="IPR051131">
    <property type="entry name" value="NEK_Ser/Thr_kinase_NIMA"/>
</dbReference>
<dbReference type="InterPro" id="IPR000719">
    <property type="entry name" value="Prot_kinase_dom"/>
</dbReference>
<dbReference type="GO" id="GO:0005524">
    <property type="term" value="F:ATP binding"/>
    <property type="evidence" value="ECO:0007669"/>
    <property type="project" value="UniProtKB-KW"/>
</dbReference>
<evidence type="ECO:0000256" key="7">
    <source>
        <dbReference type="ARBA" id="ARBA00047899"/>
    </source>
</evidence>
<evidence type="ECO:0000256" key="5">
    <source>
        <dbReference type="ARBA" id="ARBA00022777"/>
    </source>
</evidence>
<keyword evidence="3" id="KW-0808">Transferase</keyword>
<evidence type="ECO:0000256" key="4">
    <source>
        <dbReference type="ARBA" id="ARBA00022741"/>
    </source>
</evidence>
<organism evidence="10 11">
    <name type="scientific">Paramecium sonneborni</name>
    <dbReference type="NCBI Taxonomy" id="65129"/>
    <lineage>
        <taxon>Eukaryota</taxon>
        <taxon>Sar</taxon>
        <taxon>Alveolata</taxon>
        <taxon>Ciliophora</taxon>
        <taxon>Intramacronucleata</taxon>
        <taxon>Oligohymenophorea</taxon>
        <taxon>Peniculida</taxon>
        <taxon>Parameciidae</taxon>
        <taxon>Paramecium</taxon>
    </lineage>
</organism>
<gene>
    <name evidence="10" type="ORF">PSON_ATCC_30995.1.T1850052</name>
</gene>
<evidence type="ECO:0000256" key="2">
    <source>
        <dbReference type="ARBA" id="ARBA00022527"/>
    </source>
</evidence>
<evidence type="ECO:0000313" key="10">
    <source>
        <dbReference type="EMBL" id="CAD8128298.1"/>
    </source>
</evidence>
<dbReference type="PANTHER" id="PTHR44899:SF3">
    <property type="entry name" value="SERINE_THREONINE-PROTEIN KINASE NEK1"/>
    <property type="match status" value="1"/>
</dbReference>
<evidence type="ECO:0000256" key="1">
    <source>
        <dbReference type="ARBA" id="ARBA00012513"/>
    </source>
</evidence>
<protein>
    <recommendedName>
        <fullName evidence="1">non-specific serine/threonine protein kinase</fullName>
        <ecNumber evidence="1">2.7.11.1</ecNumber>
    </recommendedName>
</protein>
<sequence length="315" mass="37395">MDSRIINQDKSSLITNDCQVNEAQIKQYKKAKLLRVGAYNKTYLVTSDDQDEIKYVMKVVPQTISANTEAQILQNLRHDNIIQYIETFIDKKDRQIKTQPLLEAQIIDWFTQLCLAYNVYILKRQFIEILNQKIFSFMMIKLNQEILELLDLSNKILQLHLQTVVLYEMCTFKYPFIADSLPALANIIMKAKIQPISAQLYSQNMKNLIQYFCKQIQIRDQIFNKYYKMPQFKIELNNQILNNNHYQNSCLTYKETITLSCYEQIFEIETTFEKTLTQDTENLEKQIIENQKYIPLVTQFAQKPIIKLSFERTEK</sequence>
<dbReference type="EC" id="2.7.11.1" evidence="1"/>